<protein>
    <submittedName>
        <fullName evidence="2">Uncharacterized protein</fullName>
    </submittedName>
</protein>
<name>A0A1S1Z3X6_FLAPC</name>
<gene>
    <name evidence="2" type="ORF">NH26_17060</name>
</gene>
<organism evidence="2 3">
    <name type="scientific">Flammeovirga pacifica</name>
    <dbReference type="NCBI Taxonomy" id="915059"/>
    <lineage>
        <taxon>Bacteria</taxon>
        <taxon>Pseudomonadati</taxon>
        <taxon>Bacteroidota</taxon>
        <taxon>Cytophagia</taxon>
        <taxon>Cytophagales</taxon>
        <taxon>Flammeovirgaceae</taxon>
        <taxon>Flammeovirga</taxon>
    </lineage>
</organism>
<dbReference type="STRING" id="915059.NH26_17060"/>
<evidence type="ECO:0000313" key="3">
    <source>
        <dbReference type="Proteomes" id="UP000179797"/>
    </source>
</evidence>
<proteinExistence type="predicted"/>
<sequence>MFSFFVAKGVSEKANKKLDAEKRAELFDIFSNSKLTMITTGILIASFFVSLKMDILDPVVIYFIYMLSLLIFILYKVIDGYKKLKMNDFPVLYIKSFLFASGVRFLGLFSFCLLVLTDFMSQ</sequence>
<evidence type="ECO:0000256" key="1">
    <source>
        <dbReference type="SAM" id="Phobius"/>
    </source>
</evidence>
<comment type="caution">
    <text evidence="2">The sequence shown here is derived from an EMBL/GenBank/DDBJ whole genome shotgun (WGS) entry which is preliminary data.</text>
</comment>
<dbReference type="Proteomes" id="UP000179797">
    <property type="component" value="Unassembled WGS sequence"/>
</dbReference>
<reference evidence="2 3" key="1">
    <citation type="journal article" date="2012" name="Int. J. Syst. Evol. Microbiol.">
        <title>Flammeovirga pacifica sp. nov., isolated from deep-sea sediment.</title>
        <authorList>
            <person name="Xu H."/>
            <person name="Fu Y."/>
            <person name="Yang N."/>
            <person name="Ding Z."/>
            <person name="Lai Q."/>
            <person name="Zeng R."/>
        </authorList>
    </citation>
    <scope>NUCLEOTIDE SEQUENCE [LARGE SCALE GENOMIC DNA]</scope>
    <source>
        <strain evidence="3">DSM 24597 / LMG 26175 / WPAGA1</strain>
    </source>
</reference>
<accession>A0A1S1Z3X6</accession>
<feature type="transmembrane region" description="Helical" evidence="1">
    <location>
        <begin position="59"/>
        <end position="78"/>
    </location>
</feature>
<dbReference type="AlphaFoldDB" id="A0A1S1Z3X6"/>
<keyword evidence="1" id="KW-0812">Transmembrane</keyword>
<feature type="transmembrane region" description="Helical" evidence="1">
    <location>
        <begin position="90"/>
        <end position="116"/>
    </location>
</feature>
<evidence type="ECO:0000313" key="2">
    <source>
        <dbReference type="EMBL" id="OHX67927.1"/>
    </source>
</evidence>
<dbReference type="EMBL" id="JRYR02000001">
    <property type="protein sequence ID" value="OHX67927.1"/>
    <property type="molecule type" value="Genomic_DNA"/>
</dbReference>
<feature type="transmembrane region" description="Helical" evidence="1">
    <location>
        <begin position="35"/>
        <end position="53"/>
    </location>
</feature>
<keyword evidence="1" id="KW-0472">Membrane</keyword>
<keyword evidence="3" id="KW-1185">Reference proteome</keyword>
<keyword evidence="1" id="KW-1133">Transmembrane helix</keyword>